<protein>
    <submittedName>
        <fullName evidence="2">Uncharacterized protein</fullName>
    </submittedName>
</protein>
<dbReference type="Proteomes" id="UP000314294">
    <property type="component" value="Unassembled WGS sequence"/>
</dbReference>
<gene>
    <name evidence="2" type="ORF">EYF80_025616</name>
</gene>
<dbReference type="AlphaFoldDB" id="A0A4Z2HE13"/>
<sequence length="88" mass="9321">MSVVVGMGEGSVGGELLLRRLVGGQGADSENDGVRPGEHRRIDYRTWTVLFRRGAPADVAPPELQRGHVGARLRSGVPASDDQRTAGS</sequence>
<evidence type="ECO:0000256" key="1">
    <source>
        <dbReference type="SAM" id="MobiDB-lite"/>
    </source>
</evidence>
<dbReference type="EMBL" id="SRLO01000258">
    <property type="protein sequence ID" value="TNN64118.1"/>
    <property type="molecule type" value="Genomic_DNA"/>
</dbReference>
<evidence type="ECO:0000313" key="3">
    <source>
        <dbReference type="Proteomes" id="UP000314294"/>
    </source>
</evidence>
<comment type="caution">
    <text evidence="2">The sequence shown here is derived from an EMBL/GenBank/DDBJ whole genome shotgun (WGS) entry which is preliminary data.</text>
</comment>
<reference evidence="2 3" key="1">
    <citation type="submission" date="2019-03" db="EMBL/GenBank/DDBJ databases">
        <title>First draft genome of Liparis tanakae, snailfish: a comprehensive survey of snailfish specific genes.</title>
        <authorList>
            <person name="Kim W."/>
            <person name="Song I."/>
            <person name="Jeong J.-H."/>
            <person name="Kim D."/>
            <person name="Kim S."/>
            <person name="Ryu S."/>
            <person name="Song J.Y."/>
            <person name="Lee S.K."/>
        </authorList>
    </citation>
    <scope>NUCLEOTIDE SEQUENCE [LARGE SCALE GENOMIC DNA]</scope>
    <source>
        <tissue evidence="2">Muscle</tissue>
    </source>
</reference>
<accession>A0A4Z2HE13</accession>
<feature type="region of interest" description="Disordered" evidence="1">
    <location>
        <begin position="57"/>
        <end position="88"/>
    </location>
</feature>
<evidence type="ECO:0000313" key="2">
    <source>
        <dbReference type="EMBL" id="TNN64118.1"/>
    </source>
</evidence>
<name>A0A4Z2HE13_9TELE</name>
<proteinExistence type="predicted"/>
<keyword evidence="3" id="KW-1185">Reference proteome</keyword>
<organism evidence="2 3">
    <name type="scientific">Liparis tanakae</name>
    <name type="common">Tanaka's snailfish</name>
    <dbReference type="NCBI Taxonomy" id="230148"/>
    <lineage>
        <taxon>Eukaryota</taxon>
        <taxon>Metazoa</taxon>
        <taxon>Chordata</taxon>
        <taxon>Craniata</taxon>
        <taxon>Vertebrata</taxon>
        <taxon>Euteleostomi</taxon>
        <taxon>Actinopterygii</taxon>
        <taxon>Neopterygii</taxon>
        <taxon>Teleostei</taxon>
        <taxon>Neoteleostei</taxon>
        <taxon>Acanthomorphata</taxon>
        <taxon>Eupercaria</taxon>
        <taxon>Perciformes</taxon>
        <taxon>Cottioidei</taxon>
        <taxon>Cottales</taxon>
        <taxon>Liparidae</taxon>
        <taxon>Liparis</taxon>
    </lineage>
</organism>